<dbReference type="Proteomes" id="UP000178606">
    <property type="component" value="Unassembled WGS sequence"/>
</dbReference>
<name>A0A1F6D4L9_HANXR</name>
<sequence>MDSVGIRELKEQASEILRRVREESAAYEITYHGRVIARLVPVEEIARGKRTESPEEFWAGWDKLAAEIGRHLPPGTDAVEAVREQRREL</sequence>
<dbReference type="InterPro" id="IPR036165">
    <property type="entry name" value="YefM-like_sf"/>
</dbReference>
<gene>
    <name evidence="3" type="ORF">A3F84_18980</name>
</gene>
<organism evidence="3 4">
    <name type="scientific">Handelsmanbacteria sp. (strain RIFCSPLOWO2_12_FULL_64_10)</name>
    <dbReference type="NCBI Taxonomy" id="1817868"/>
    <lineage>
        <taxon>Bacteria</taxon>
        <taxon>Candidatus Handelsmaniibacteriota</taxon>
    </lineage>
</organism>
<accession>A0A1F6D4L9</accession>
<reference evidence="3 4" key="1">
    <citation type="journal article" date="2016" name="Nat. Commun.">
        <title>Thousands of microbial genomes shed light on interconnected biogeochemical processes in an aquifer system.</title>
        <authorList>
            <person name="Anantharaman K."/>
            <person name="Brown C.T."/>
            <person name="Hug L.A."/>
            <person name="Sharon I."/>
            <person name="Castelle C.J."/>
            <person name="Probst A.J."/>
            <person name="Thomas B.C."/>
            <person name="Singh A."/>
            <person name="Wilkins M.J."/>
            <person name="Karaoz U."/>
            <person name="Brodie E.L."/>
            <person name="Williams K.H."/>
            <person name="Hubbard S.S."/>
            <person name="Banfield J.F."/>
        </authorList>
    </citation>
    <scope>NUCLEOTIDE SEQUENCE [LARGE SCALE GENOMIC DNA]</scope>
    <source>
        <strain evidence="4">RIFCSPLOWO2_12_FULL_64_10</strain>
    </source>
</reference>
<comment type="similarity">
    <text evidence="1 2">Belongs to the phD/YefM antitoxin family.</text>
</comment>
<comment type="caution">
    <text evidence="3">The sequence shown here is derived from an EMBL/GenBank/DDBJ whole genome shotgun (WGS) entry which is preliminary data.</text>
</comment>
<dbReference type="Gene3D" id="3.40.1620.10">
    <property type="entry name" value="YefM-like domain"/>
    <property type="match status" value="1"/>
</dbReference>
<dbReference type="Pfam" id="PF02604">
    <property type="entry name" value="PhdYeFM_antitox"/>
    <property type="match status" value="1"/>
</dbReference>
<evidence type="ECO:0000313" key="3">
    <source>
        <dbReference type="EMBL" id="OGG56297.1"/>
    </source>
</evidence>
<evidence type="ECO:0000313" key="4">
    <source>
        <dbReference type="Proteomes" id="UP000178606"/>
    </source>
</evidence>
<evidence type="ECO:0000256" key="1">
    <source>
        <dbReference type="ARBA" id="ARBA00009981"/>
    </source>
</evidence>
<dbReference type="SUPFAM" id="SSF143120">
    <property type="entry name" value="YefM-like"/>
    <property type="match status" value="1"/>
</dbReference>
<protein>
    <recommendedName>
        <fullName evidence="2">Antitoxin</fullName>
    </recommendedName>
</protein>
<proteinExistence type="inferred from homology"/>
<dbReference type="EMBL" id="MFKF01000037">
    <property type="protein sequence ID" value="OGG56297.1"/>
    <property type="molecule type" value="Genomic_DNA"/>
</dbReference>
<comment type="function">
    <text evidence="2">Antitoxin component of a type II toxin-antitoxin (TA) system.</text>
</comment>
<dbReference type="InterPro" id="IPR006442">
    <property type="entry name" value="Antitoxin_Phd/YefM"/>
</dbReference>
<dbReference type="NCBIfam" id="TIGR01552">
    <property type="entry name" value="phd_fam"/>
    <property type="match status" value="1"/>
</dbReference>
<evidence type="ECO:0000256" key="2">
    <source>
        <dbReference type="RuleBase" id="RU362080"/>
    </source>
</evidence>
<dbReference type="AlphaFoldDB" id="A0A1F6D4L9"/>